<gene>
    <name evidence="1" type="ORF">UV61_C0009G0067</name>
</gene>
<organism evidence="1 2">
    <name type="scientific">Candidatus Gottesmanbacteria bacterium GW2011_GWB1_43_11</name>
    <dbReference type="NCBI Taxonomy" id="1618446"/>
    <lineage>
        <taxon>Bacteria</taxon>
        <taxon>Candidatus Gottesmaniibacteriota</taxon>
    </lineage>
</organism>
<dbReference type="AlphaFoldDB" id="A0A0G1CL54"/>
<reference evidence="1 2" key="1">
    <citation type="journal article" date="2015" name="Nature">
        <title>rRNA introns, odd ribosomes, and small enigmatic genomes across a large radiation of phyla.</title>
        <authorList>
            <person name="Brown C.T."/>
            <person name="Hug L.A."/>
            <person name="Thomas B.C."/>
            <person name="Sharon I."/>
            <person name="Castelle C.J."/>
            <person name="Singh A."/>
            <person name="Wilkins M.J."/>
            <person name="Williams K.H."/>
            <person name="Banfield J.F."/>
        </authorList>
    </citation>
    <scope>NUCLEOTIDE SEQUENCE [LARGE SCALE GENOMIC DNA]</scope>
</reference>
<evidence type="ECO:0000313" key="1">
    <source>
        <dbReference type="EMBL" id="KKS86540.1"/>
    </source>
</evidence>
<sequence length="137" mass="15713">MTMKRIFFISSLILIFILLLLTAYNYKTGYFRKFLPVPAPSASPRLPSPRKINPQGDTVYRETREYQIMYTPATDEYLITILGSPFTKYRQEAELEFLRLFTLSADEACALKVVVGTTQFSNPESANQVYGLSFCEK</sequence>
<dbReference type="STRING" id="1618446.UV61_C0009G0067"/>
<proteinExistence type="predicted"/>
<protein>
    <submittedName>
        <fullName evidence="1">Uncharacterized protein</fullName>
    </submittedName>
</protein>
<dbReference type="EMBL" id="LCFD01000009">
    <property type="protein sequence ID" value="KKS86540.1"/>
    <property type="molecule type" value="Genomic_DNA"/>
</dbReference>
<accession>A0A0G1CL54</accession>
<name>A0A0G1CL54_9BACT</name>
<dbReference type="Proteomes" id="UP000034050">
    <property type="component" value="Unassembled WGS sequence"/>
</dbReference>
<comment type="caution">
    <text evidence="1">The sequence shown here is derived from an EMBL/GenBank/DDBJ whole genome shotgun (WGS) entry which is preliminary data.</text>
</comment>
<evidence type="ECO:0000313" key="2">
    <source>
        <dbReference type="Proteomes" id="UP000034050"/>
    </source>
</evidence>